<evidence type="ECO:0000256" key="1">
    <source>
        <dbReference type="ARBA" id="ARBA00002521"/>
    </source>
</evidence>
<dbReference type="Pfam" id="PF00557">
    <property type="entry name" value="Peptidase_M24"/>
    <property type="match status" value="1"/>
</dbReference>
<evidence type="ECO:0000313" key="9">
    <source>
        <dbReference type="EMBL" id="SEP42483.1"/>
    </source>
</evidence>
<proteinExistence type="inferred from homology"/>
<feature type="binding site" evidence="6">
    <location>
        <position position="148"/>
    </location>
    <ligand>
        <name>a divalent metal cation</name>
        <dbReference type="ChEBI" id="CHEBI:60240"/>
        <label>2</label>
        <note>catalytic</note>
    </ligand>
</feature>
<feature type="binding site" evidence="6">
    <location>
        <position position="137"/>
    </location>
    <ligand>
        <name>a divalent metal cation</name>
        <dbReference type="ChEBI" id="CHEBI:60240"/>
        <label>1</label>
    </ligand>
</feature>
<feature type="binding site" evidence="6">
    <location>
        <position position="211"/>
    </location>
    <ligand>
        <name>a divalent metal cation</name>
        <dbReference type="ChEBI" id="CHEBI:60240"/>
        <label>2</label>
        <note>catalytic</note>
    </ligand>
</feature>
<dbReference type="SUPFAM" id="SSF103642">
    <property type="entry name" value="Sec-C motif"/>
    <property type="match status" value="1"/>
</dbReference>
<dbReference type="SUPFAM" id="SSF55920">
    <property type="entry name" value="Creatinase/aminopeptidase"/>
    <property type="match status" value="1"/>
</dbReference>
<keyword evidence="10" id="KW-1185">Reference proteome</keyword>
<keyword evidence="3 6" id="KW-0645">Protease</keyword>
<dbReference type="GO" id="GO:0006508">
    <property type="term" value="P:proteolysis"/>
    <property type="evidence" value="ECO:0007669"/>
    <property type="project" value="UniProtKB-KW"/>
</dbReference>
<evidence type="ECO:0000256" key="5">
    <source>
        <dbReference type="ARBA" id="ARBA00022801"/>
    </source>
</evidence>
<dbReference type="AlphaFoldDB" id="A0A1H8XRX4"/>
<sequence>MLTRLGKNDACWCGSQKEYRKCHADFDEKVDHYKRQGHLVPSRQMIRNPLQIAAIRESGKVNAAVLDAVTEYVKEGITTEEIDRLIYQKTIELGGIPAQLGYKRFPKSVCTSLNNQVCHGIPSPKTVLCDGDIINVDVSTIYKDYFSDSSRMFCVGNVTKEARRLVRVGQECVILGLRQVRPWGFLGDLGQVIQEHAVKHGYSVVKKIGGHGIGLRFHEPPWIGYEGKANTGMLLAPGMIFTIEPIINAGKASIYLAKNGWTYYTEDDSLSVQWEVMVLVTEDGYEVLAY</sequence>
<evidence type="ECO:0000256" key="3">
    <source>
        <dbReference type="ARBA" id="ARBA00022670"/>
    </source>
</evidence>
<dbReference type="GO" id="GO:0004239">
    <property type="term" value="F:initiator methionyl aminopeptidase activity"/>
    <property type="evidence" value="ECO:0007669"/>
    <property type="project" value="UniProtKB-UniRule"/>
</dbReference>
<gene>
    <name evidence="6" type="primary">map</name>
    <name evidence="9" type="ORF">SAMN04490178_12819</name>
</gene>
<evidence type="ECO:0000256" key="4">
    <source>
        <dbReference type="ARBA" id="ARBA00022723"/>
    </source>
</evidence>
<dbReference type="STRING" id="112903.SAMN04490178_12819"/>
<feature type="binding site" evidence="6">
    <location>
        <position position="148"/>
    </location>
    <ligand>
        <name>a divalent metal cation</name>
        <dbReference type="ChEBI" id="CHEBI:60240"/>
        <label>1</label>
    </ligand>
</feature>
<name>A0A1H8XRX4_9FIRM</name>
<dbReference type="InterPro" id="IPR000994">
    <property type="entry name" value="Pept_M24"/>
</dbReference>
<evidence type="ECO:0000256" key="6">
    <source>
        <dbReference type="HAMAP-Rule" id="MF_01974"/>
    </source>
</evidence>
<dbReference type="GO" id="GO:0046872">
    <property type="term" value="F:metal ion binding"/>
    <property type="evidence" value="ECO:0007669"/>
    <property type="project" value="UniProtKB-UniRule"/>
</dbReference>
<dbReference type="InterPro" id="IPR001714">
    <property type="entry name" value="Pept_M24_MAP"/>
</dbReference>
<dbReference type="PRINTS" id="PR00599">
    <property type="entry name" value="MAPEPTIDASE"/>
</dbReference>
<dbReference type="Pfam" id="PF02810">
    <property type="entry name" value="SEC-C"/>
    <property type="match status" value="1"/>
</dbReference>
<comment type="cofactor">
    <cofactor evidence="6">
        <name>Co(2+)</name>
        <dbReference type="ChEBI" id="CHEBI:48828"/>
    </cofactor>
    <cofactor evidence="6">
        <name>Zn(2+)</name>
        <dbReference type="ChEBI" id="CHEBI:29105"/>
    </cofactor>
    <cofactor evidence="6">
        <name>Mn(2+)</name>
        <dbReference type="ChEBI" id="CHEBI:29035"/>
    </cofactor>
    <cofactor evidence="6">
        <name>Fe(2+)</name>
        <dbReference type="ChEBI" id="CHEBI:29033"/>
    </cofactor>
    <text evidence="6">Binds 2 divalent metal cations per subunit. Has a high-affinity and a low affinity metal-binding site. The true nature of the physiological cofactor is under debate. The enzyme is active with cobalt, zinc, manganese or divalent iron ions. Most likely, methionine aminopeptidases function as mononuclear Fe(2+)-metalloproteases under physiological conditions, and the catalytically relevant metal-binding site has been assigned to the histidine-containing high-affinity site.</text>
</comment>
<evidence type="ECO:0000259" key="8">
    <source>
        <dbReference type="Pfam" id="PF00557"/>
    </source>
</evidence>
<accession>A0A1H8XRX4</accession>
<evidence type="ECO:0000256" key="7">
    <source>
        <dbReference type="RuleBase" id="RU003653"/>
    </source>
</evidence>
<protein>
    <recommendedName>
        <fullName evidence="6 7">Methionine aminopeptidase</fullName>
        <shortName evidence="6">MAP</shortName>
        <shortName evidence="6">MetAP</shortName>
        <ecNumber evidence="6 7">3.4.11.18</ecNumber>
    </recommendedName>
    <alternativeName>
        <fullName evidence="6">Peptidase M</fullName>
    </alternativeName>
</protein>
<dbReference type="GO" id="GO:0070006">
    <property type="term" value="F:metalloaminopeptidase activity"/>
    <property type="evidence" value="ECO:0007669"/>
    <property type="project" value="UniProtKB-UniRule"/>
</dbReference>
<feature type="binding site" evidence="6">
    <location>
        <position position="119"/>
    </location>
    <ligand>
        <name>substrate</name>
    </ligand>
</feature>
<dbReference type="PANTHER" id="PTHR43330:SF8">
    <property type="entry name" value="METHIONINE AMINOPEPTIDASE 1D, MITOCHONDRIAL"/>
    <property type="match status" value="1"/>
</dbReference>
<dbReference type="InterPro" id="IPR036005">
    <property type="entry name" value="Creatinase/aminopeptidase-like"/>
</dbReference>
<reference evidence="9 10" key="1">
    <citation type="submission" date="2016-10" db="EMBL/GenBank/DDBJ databases">
        <authorList>
            <person name="de Groot N.N."/>
        </authorList>
    </citation>
    <scope>NUCLEOTIDE SEQUENCE [LARGE SCALE GENOMIC DNA]</scope>
    <source>
        <strain evidence="9 10">DSM 13305</strain>
    </source>
</reference>
<dbReference type="EC" id="3.4.11.18" evidence="6 7"/>
<comment type="catalytic activity">
    <reaction evidence="6 7">
        <text>Release of N-terminal amino acids, preferentially methionine, from peptides and arylamides.</text>
        <dbReference type="EC" id="3.4.11.18"/>
    </reaction>
</comment>
<comment type="similarity">
    <text evidence="6">Belongs to the peptidase M24A family. Methionine aminopeptidase type 1 subfamily.</text>
</comment>
<keyword evidence="5 6" id="KW-0378">Hydrolase</keyword>
<dbReference type="RefSeq" id="WP_091750788.1">
    <property type="nucleotide sequence ID" value="NZ_FODY01000028.1"/>
</dbReference>
<feature type="domain" description="Peptidase M24" evidence="8">
    <location>
        <begin position="54"/>
        <end position="282"/>
    </location>
</feature>
<comment type="function">
    <text evidence="1 6">Removes the N-terminal methionine from nascent proteins. The N-terminal methionine is often cleaved when the second residue in the primary sequence is small and uncharged (Met-Ala-, Cys, Gly, Pro, Ser, Thr, or Val). Requires deformylation of the N(alpha)-formylated initiator methionine before it can be hydrolyzed.</text>
</comment>
<feature type="binding site" evidence="6">
    <location>
        <position position="218"/>
    </location>
    <ligand>
        <name>substrate</name>
    </ligand>
</feature>
<dbReference type="HAMAP" id="MF_01974">
    <property type="entry name" value="MetAP_1"/>
    <property type="match status" value="1"/>
</dbReference>
<dbReference type="EMBL" id="FODY01000028">
    <property type="protein sequence ID" value="SEP42483.1"/>
    <property type="molecule type" value="Genomic_DNA"/>
</dbReference>
<keyword evidence="2 6" id="KW-0031">Aminopeptidase</keyword>
<dbReference type="NCBIfam" id="TIGR00500">
    <property type="entry name" value="met_pdase_I"/>
    <property type="match status" value="1"/>
</dbReference>
<dbReference type="Gene3D" id="3.90.230.10">
    <property type="entry name" value="Creatinase/methionine aminopeptidase superfamily"/>
    <property type="match status" value="1"/>
</dbReference>
<dbReference type="InterPro" id="IPR004027">
    <property type="entry name" value="SEC_C_motif"/>
</dbReference>
<organism evidence="9 10">
    <name type="scientific">Propionispora vibrioides</name>
    <dbReference type="NCBI Taxonomy" id="112903"/>
    <lineage>
        <taxon>Bacteria</taxon>
        <taxon>Bacillati</taxon>
        <taxon>Bacillota</taxon>
        <taxon>Negativicutes</taxon>
        <taxon>Selenomonadales</taxon>
        <taxon>Sporomusaceae</taxon>
        <taxon>Propionispora</taxon>
    </lineage>
</organism>
<dbReference type="InterPro" id="IPR002467">
    <property type="entry name" value="Pept_M24A_MAP1"/>
</dbReference>
<dbReference type="CDD" id="cd01086">
    <property type="entry name" value="MetAP1"/>
    <property type="match status" value="1"/>
</dbReference>
<evidence type="ECO:0000313" key="10">
    <source>
        <dbReference type="Proteomes" id="UP000198847"/>
    </source>
</evidence>
<feature type="binding site" evidence="6">
    <location>
        <position position="275"/>
    </location>
    <ligand>
        <name>a divalent metal cation</name>
        <dbReference type="ChEBI" id="CHEBI:60240"/>
        <label>2</label>
        <note>catalytic</note>
    </ligand>
</feature>
<dbReference type="PANTHER" id="PTHR43330">
    <property type="entry name" value="METHIONINE AMINOPEPTIDASE"/>
    <property type="match status" value="1"/>
</dbReference>
<keyword evidence="4 6" id="KW-0479">Metal-binding</keyword>
<feature type="binding site" evidence="6">
    <location>
        <position position="244"/>
    </location>
    <ligand>
        <name>a divalent metal cation</name>
        <dbReference type="ChEBI" id="CHEBI:60240"/>
        <label>2</label>
        <note>catalytic</note>
    </ligand>
</feature>
<feature type="binding site" evidence="6">
    <location>
        <position position="275"/>
    </location>
    <ligand>
        <name>a divalent metal cation</name>
        <dbReference type="ChEBI" id="CHEBI:60240"/>
        <label>1</label>
    </ligand>
</feature>
<dbReference type="Proteomes" id="UP000198847">
    <property type="component" value="Unassembled WGS sequence"/>
</dbReference>
<comment type="subunit">
    <text evidence="6">Monomer.</text>
</comment>
<evidence type="ECO:0000256" key="2">
    <source>
        <dbReference type="ARBA" id="ARBA00022438"/>
    </source>
</evidence>
<dbReference type="OrthoDB" id="9802055at2"/>